<evidence type="ECO:0000256" key="5">
    <source>
        <dbReference type="ARBA" id="ARBA00022490"/>
    </source>
</evidence>
<dbReference type="STRING" id="947166.A0A1D1VNK3"/>
<comment type="caution">
    <text evidence="13">The sequence shown here is derived from an EMBL/GenBank/DDBJ whole genome shotgun (WGS) entry which is preliminary data.</text>
</comment>
<evidence type="ECO:0000256" key="11">
    <source>
        <dbReference type="SAM" id="MobiDB-lite"/>
    </source>
</evidence>
<evidence type="ECO:0000313" key="13">
    <source>
        <dbReference type="EMBL" id="GAV00099.1"/>
    </source>
</evidence>
<dbReference type="AlphaFoldDB" id="A0A1D1VNK3"/>
<dbReference type="OrthoDB" id="1608002at2759"/>
<name>A0A1D1VNK3_RAMVA</name>
<dbReference type="GO" id="GO:0005737">
    <property type="term" value="C:cytoplasm"/>
    <property type="evidence" value="ECO:0007669"/>
    <property type="project" value="UniProtKB-SubCell"/>
</dbReference>
<dbReference type="Pfam" id="PF00638">
    <property type="entry name" value="Ran_BP1"/>
    <property type="match status" value="1"/>
</dbReference>
<dbReference type="Gene3D" id="3.90.80.10">
    <property type="entry name" value="Inorganic pyrophosphatase"/>
    <property type="match status" value="1"/>
</dbReference>
<dbReference type="Pfam" id="PF00719">
    <property type="entry name" value="Pyrophosphatase"/>
    <property type="match status" value="1"/>
</dbReference>
<dbReference type="Proteomes" id="UP000186922">
    <property type="component" value="Unassembled WGS sequence"/>
</dbReference>
<keyword evidence="5" id="KW-0963">Cytoplasm</keyword>
<dbReference type="PANTHER" id="PTHR10286">
    <property type="entry name" value="INORGANIC PYROPHOSPHATASE"/>
    <property type="match status" value="1"/>
</dbReference>
<dbReference type="Gene3D" id="2.30.29.30">
    <property type="entry name" value="Pleckstrin-homology domain (PH domain)/Phosphotyrosine-binding domain (PTB)"/>
    <property type="match status" value="1"/>
</dbReference>
<dbReference type="InterPro" id="IPR011993">
    <property type="entry name" value="PH-like_dom_sf"/>
</dbReference>
<evidence type="ECO:0000256" key="9">
    <source>
        <dbReference type="ARBA" id="ARBA00032535"/>
    </source>
</evidence>
<evidence type="ECO:0000259" key="12">
    <source>
        <dbReference type="PROSITE" id="PS50196"/>
    </source>
</evidence>
<comment type="similarity">
    <text evidence="3">Belongs to the PPase family.</text>
</comment>
<dbReference type="FunFam" id="3.90.80.10:FF:000004">
    <property type="entry name" value="Inorganic pyrophosphatase"/>
    <property type="match status" value="1"/>
</dbReference>
<feature type="region of interest" description="Disordered" evidence="11">
    <location>
        <begin position="418"/>
        <end position="445"/>
    </location>
</feature>
<evidence type="ECO:0000256" key="1">
    <source>
        <dbReference type="ARBA" id="ARBA00001946"/>
    </source>
</evidence>
<keyword evidence="6" id="KW-0479">Metal-binding</keyword>
<keyword evidence="8" id="KW-0460">Magnesium</keyword>
<keyword evidence="7" id="KW-0378">Hydrolase</keyword>
<dbReference type="CDD" id="cd13180">
    <property type="entry name" value="RanBD_RanBP3"/>
    <property type="match status" value="1"/>
</dbReference>
<dbReference type="EMBL" id="BDGG01000005">
    <property type="protein sequence ID" value="GAV00099.1"/>
    <property type="molecule type" value="Genomic_DNA"/>
</dbReference>
<feature type="region of interest" description="Disordered" evidence="11">
    <location>
        <begin position="278"/>
        <end position="341"/>
    </location>
</feature>
<protein>
    <recommendedName>
        <fullName evidence="10">Inorganic pyrophosphatase</fullName>
        <ecNumber evidence="4">3.6.1.1</ecNumber>
    </recommendedName>
    <alternativeName>
        <fullName evidence="9">Pyrophosphate phospho-hydrolase</fullName>
    </alternativeName>
</protein>
<dbReference type="GO" id="GO:0000287">
    <property type="term" value="F:magnesium ion binding"/>
    <property type="evidence" value="ECO:0007669"/>
    <property type="project" value="InterPro"/>
</dbReference>
<feature type="compositionally biased region" description="Polar residues" evidence="11">
    <location>
        <begin position="418"/>
        <end position="433"/>
    </location>
</feature>
<feature type="region of interest" description="Disordered" evidence="11">
    <location>
        <begin position="640"/>
        <end position="659"/>
    </location>
</feature>
<dbReference type="SUPFAM" id="SSF50729">
    <property type="entry name" value="PH domain-like"/>
    <property type="match status" value="1"/>
</dbReference>
<dbReference type="InterPro" id="IPR000156">
    <property type="entry name" value="Ran_bind_dom"/>
</dbReference>
<dbReference type="GO" id="GO:0006796">
    <property type="term" value="P:phosphate-containing compound metabolic process"/>
    <property type="evidence" value="ECO:0007669"/>
    <property type="project" value="InterPro"/>
</dbReference>
<evidence type="ECO:0000313" key="14">
    <source>
        <dbReference type="Proteomes" id="UP000186922"/>
    </source>
</evidence>
<dbReference type="PROSITE" id="PS50196">
    <property type="entry name" value="RANBD1"/>
    <property type="match status" value="1"/>
</dbReference>
<reference evidence="13 14" key="1">
    <citation type="journal article" date="2016" name="Nat. Commun.">
        <title>Extremotolerant tardigrade genome and improved radiotolerance of human cultured cells by tardigrade-unique protein.</title>
        <authorList>
            <person name="Hashimoto T."/>
            <person name="Horikawa D.D."/>
            <person name="Saito Y."/>
            <person name="Kuwahara H."/>
            <person name="Kozuka-Hata H."/>
            <person name="Shin-I T."/>
            <person name="Minakuchi Y."/>
            <person name="Ohishi K."/>
            <person name="Motoyama A."/>
            <person name="Aizu T."/>
            <person name="Enomoto A."/>
            <person name="Kondo K."/>
            <person name="Tanaka S."/>
            <person name="Hara Y."/>
            <person name="Koshikawa S."/>
            <person name="Sagara H."/>
            <person name="Miura T."/>
            <person name="Yokobori S."/>
            <person name="Miyagawa K."/>
            <person name="Suzuki Y."/>
            <person name="Kubo T."/>
            <person name="Oyama M."/>
            <person name="Kohara Y."/>
            <person name="Fujiyama A."/>
            <person name="Arakawa K."/>
            <person name="Katayama T."/>
            <person name="Toyoda A."/>
            <person name="Kunieda T."/>
        </authorList>
    </citation>
    <scope>NUCLEOTIDE SEQUENCE [LARGE SCALE GENOMIC DNA]</scope>
    <source>
        <strain evidence="13 14">YOKOZUNA-1</strain>
    </source>
</reference>
<evidence type="ECO:0000256" key="6">
    <source>
        <dbReference type="ARBA" id="ARBA00022723"/>
    </source>
</evidence>
<evidence type="ECO:0000256" key="2">
    <source>
        <dbReference type="ARBA" id="ARBA00004496"/>
    </source>
</evidence>
<dbReference type="SUPFAM" id="SSF50324">
    <property type="entry name" value="Inorganic pyrophosphatase"/>
    <property type="match status" value="1"/>
</dbReference>
<organism evidence="13 14">
    <name type="scientific">Ramazzottius varieornatus</name>
    <name type="common">Water bear</name>
    <name type="synonym">Tardigrade</name>
    <dbReference type="NCBI Taxonomy" id="947166"/>
    <lineage>
        <taxon>Eukaryota</taxon>
        <taxon>Metazoa</taxon>
        <taxon>Ecdysozoa</taxon>
        <taxon>Tardigrada</taxon>
        <taxon>Eutardigrada</taxon>
        <taxon>Parachela</taxon>
        <taxon>Hypsibioidea</taxon>
        <taxon>Ramazzottiidae</taxon>
        <taxon>Ramazzottius</taxon>
    </lineage>
</organism>
<feature type="compositionally biased region" description="Polar residues" evidence="11">
    <location>
        <begin position="312"/>
        <end position="321"/>
    </location>
</feature>
<evidence type="ECO:0000256" key="3">
    <source>
        <dbReference type="ARBA" id="ARBA00006220"/>
    </source>
</evidence>
<comment type="cofactor">
    <cofactor evidence="1">
        <name>Mg(2+)</name>
        <dbReference type="ChEBI" id="CHEBI:18420"/>
    </cofactor>
</comment>
<accession>A0A1D1VNK3</accession>
<sequence>MAQYQKAEFGGLYHEDYRLFLMQDQMPISPFHDIPLFVDKDGKAVEANANTGIFNMVVEIPRWTNAKMEISRDEPLNPIKQDSKKNKPRFVHNVFPHKGYIWNYGAFPQTWEDPEHVSPETGCKGDRDPLDVCEIGHRIAERGDVLQVKPLGVIALCDEGETDWKVIVIDVHDPLAATLNDIDDVEKEMPGLIQESVDWFRYYKIPDGKPPNTIAFDGQAKGRDVALKVLYETHEHWKKLVMETSDRGPDWSCLNTCCEGSPFLTSEKKAIEVLAMQPAKRQEEESSPEIDTWQFIDRKSVEEKKTDESDEQNIVSDTPETSVAEVKDDPGKSSDASEPSSFVFGQNLSSRVANASNPIGPGFGGFGITASIPSAGFGSLAAGNSSAPSGFLFAQALKQAPIVPAGFSTKPSSSQALLDFSSKTESTAKSLQNGEGEKTDDGDGNEVFGAIEEKETLEESAKREYDAKQAKPQLEEFNVTTGEEQEKNIFDMNVKLHVFDKDLHVWKERGRAQARLNDADDRTYSRLVIRMAGTLRIITNTKFWAEMSIKKQSEKNVSFCAFDSTDDNTLKIYLISCSEENAEYFFRECKTRIDRLKKEAGSTGDRLPSQKTELSPSKTDHEDDDASSCAVHRIKKLKLESSSDATTTPTGSFDATTSS</sequence>
<dbReference type="GO" id="GO:0004427">
    <property type="term" value="F:inorganic diphosphate phosphatase activity"/>
    <property type="evidence" value="ECO:0007669"/>
    <property type="project" value="UniProtKB-EC"/>
</dbReference>
<evidence type="ECO:0000256" key="8">
    <source>
        <dbReference type="ARBA" id="ARBA00022842"/>
    </source>
</evidence>
<dbReference type="EC" id="3.6.1.1" evidence="4"/>
<dbReference type="InterPro" id="IPR008162">
    <property type="entry name" value="Pyrophosphatase"/>
</dbReference>
<evidence type="ECO:0000256" key="4">
    <source>
        <dbReference type="ARBA" id="ARBA00012146"/>
    </source>
</evidence>
<comment type="subcellular location">
    <subcellularLocation>
        <location evidence="2">Cytoplasm</location>
    </subcellularLocation>
</comment>
<keyword evidence="14" id="KW-1185">Reference proteome</keyword>
<dbReference type="CDD" id="cd00412">
    <property type="entry name" value="pyrophosphatase"/>
    <property type="match status" value="1"/>
</dbReference>
<feature type="compositionally biased region" description="Basic and acidic residues" evidence="11">
    <location>
        <begin position="296"/>
        <end position="307"/>
    </location>
</feature>
<evidence type="ECO:0000256" key="7">
    <source>
        <dbReference type="ARBA" id="ARBA00022801"/>
    </source>
</evidence>
<gene>
    <name evidence="13" type="primary">RvY_10996-1</name>
    <name evidence="13" type="synonym">RvY_10996.1</name>
    <name evidence="13" type="ORF">RvY_10996</name>
</gene>
<dbReference type="SMART" id="SM00160">
    <property type="entry name" value="RanBD"/>
    <property type="match status" value="1"/>
</dbReference>
<feature type="domain" description="RanBD1" evidence="12">
    <location>
        <begin position="466"/>
        <end position="550"/>
    </location>
</feature>
<feature type="region of interest" description="Disordered" evidence="11">
    <location>
        <begin position="598"/>
        <end position="629"/>
    </location>
</feature>
<evidence type="ECO:0000256" key="10">
    <source>
        <dbReference type="ARBA" id="ARBA00040300"/>
    </source>
</evidence>
<proteinExistence type="inferred from homology"/>
<dbReference type="InterPro" id="IPR036649">
    <property type="entry name" value="Pyrophosphatase_sf"/>
</dbReference>